<reference evidence="1 2" key="1">
    <citation type="submission" date="2013-12" db="EMBL/GenBank/DDBJ databases">
        <title>Draft genome sequence of Caloranaerobacter sp. H53214.</title>
        <authorList>
            <person name="Jiang L.J."/>
            <person name="Shao Z.Z."/>
            <person name="Long M.N."/>
        </authorList>
    </citation>
    <scope>NUCLEOTIDE SEQUENCE [LARGE SCALE GENOMIC DNA]</scope>
    <source>
        <strain evidence="1 2">H53214</strain>
    </source>
</reference>
<dbReference type="AlphaFoldDB" id="A0A096BIC7"/>
<accession>A0A096BIC7</accession>
<proteinExistence type="predicted"/>
<dbReference type="EMBL" id="AZTB01000020">
    <property type="protein sequence ID" value="KGG80602.1"/>
    <property type="molecule type" value="Genomic_DNA"/>
</dbReference>
<sequence length="301" mass="34870">MKMINRSEIIFLYDIKDNNPNGDPIDQNKPRIDEETGINIVTDVRLKRTIRDYLYDYLGKEIFVREIRNEQGKVQDGKTRAKDFGKKKEDIIQNILQKCIDVRLFGATIPLDKDSATFTGPVQFTMGRSLHKVEIKRIKGTGAFASGQNKDNKTFREEFILPYSFIGFYGIINEKAAEITKLTQEDVKLLIEAIWNGTKNLISRSKIGQVPRLLVKINYKEKYYHIGDLLKTMKIESDKEDEQIRDVEDFILNIDDFIKVLKENKDKIEDVEIKVDSRLNMSVDIFKALEEIGIKANELII</sequence>
<name>A0A096BIC7_9FIRM</name>
<evidence type="ECO:0000313" key="2">
    <source>
        <dbReference type="Proteomes" id="UP000029622"/>
    </source>
</evidence>
<protein>
    <submittedName>
        <fullName evidence="1">CRISPR-associated protein Csh2</fullName>
    </submittedName>
</protein>
<evidence type="ECO:0000313" key="1">
    <source>
        <dbReference type="EMBL" id="KGG80602.1"/>
    </source>
</evidence>
<dbReference type="GO" id="GO:0043571">
    <property type="term" value="P:maintenance of CRISPR repeat elements"/>
    <property type="evidence" value="ECO:0007669"/>
    <property type="project" value="InterPro"/>
</dbReference>
<gene>
    <name evidence="1" type="ORF">Y919_05390</name>
</gene>
<dbReference type="STRING" id="1156417.Y919_05390"/>
<organism evidence="1 2">
    <name type="scientific">Caloranaerobacter azorensis H53214</name>
    <dbReference type="NCBI Taxonomy" id="1156417"/>
    <lineage>
        <taxon>Bacteria</taxon>
        <taxon>Bacillati</taxon>
        <taxon>Bacillota</taxon>
        <taxon>Tissierellia</taxon>
        <taxon>Tissierellales</taxon>
        <taxon>Thermohalobacteraceae</taxon>
        <taxon>Caloranaerobacter</taxon>
    </lineage>
</organism>
<dbReference type="Pfam" id="PF05107">
    <property type="entry name" value="Cas_Cas7"/>
    <property type="match status" value="1"/>
</dbReference>
<dbReference type="NCBIfam" id="TIGR02590">
    <property type="entry name" value="cas_Csh2"/>
    <property type="match status" value="1"/>
</dbReference>
<dbReference type="InterPro" id="IPR006482">
    <property type="entry name" value="Cas7_Csh2/Csh2"/>
</dbReference>
<dbReference type="InterPro" id="IPR013419">
    <property type="entry name" value="CRISPR-assoc_prot_Cas7/Csh2"/>
</dbReference>
<dbReference type="NCBIfam" id="TIGR01595">
    <property type="entry name" value="cas_CT1132"/>
    <property type="match status" value="1"/>
</dbReference>
<dbReference type="Proteomes" id="UP000029622">
    <property type="component" value="Unassembled WGS sequence"/>
</dbReference>
<comment type="caution">
    <text evidence="1">The sequence shown here is derived from an EMBL/GenBank/DDBJ whole genome shotgun (WGS) entry which is preliminary data.</text>
</comment>